<feature type="region of interest" description="Disordered" evidence="1">
    <location>
        <begin position="1"/>
        <end position="160"/>
    </location>
</feature>
<feature type="compositionally biased region" description="Polar residues" evidence="1">
    <location>
        <begin position="354"/>
        <end position="364"/>
    </location>
</feature>
<dbReference type="Proteomes" id="UP000092583">
    <property type="component" value="Unassembled WGS sequence"/>
</dbReference>
<sequence length="1035" mass="111268">MSRLPTLSTPSRSSTSSPGAGIPTPTTRRPRSSLGPGHIPTPSTSDDAMDRALQEALKVRPPSSLRKKVSEDPSSPSLLGVSSSGLAAPRTPGVRPKTPLGLGMPNTPLASRSVSRTGRPSLSASTTNPFTPRRTSMASSTTSNTPFARRPESRASNAHDTSKWVPVVGEKVRINSMGYEGILKYLGATQFKEGVWAGVELEGGFAGKGKNDGTVEGVSYFSCPPLCGIFVIATKLSPPTAGPSRPSSVASSHRSLASSSASYSLHGRATPSFDRTLRDSTTTTPGRTTRAVSSSARRAPVLYDDEPLPTRTALGTSTSANAGVESKITAGSRASRYVGMTAKQLDSARAGTLSASVKSTTTPKPSRISMGVGVTPARSARQSIGGSLVTPRPARGPRASNIHEMPPPPSPSSINRVVVARQTEALEEEIRELKRRNAELEEDLRNVAEAASDLPQLEELQNQASQAREEADSLRSQLADAQDAARLAEELQLAHTASREELATKEKALNDLKKEMKLVSERNEAELSAGMEAKKEEVKKMTQRAEAAEMEAVEMKALVDELTNAGQQMISLNETKQYELEERVRELEDRNRVLDEKLQKAREEQEKALLPPSPTTRQREAATAAEIDNETLTAQVKHQQNKISLLEEELDDLRSQAENEAEAWRGKLTRSKDAEKASQEQVLGLKDDIKKLNEQLQGAKARVNELEGALKENQTALEGARAEIEGLRGEASEAASMRSALQTATATEKALLAAQEELKDLKAQLSTAREAESQLKEIQAELVESDLEAKISSLENEVTTLKASASSSLESNLPQDRRSRLSTGSTEDADKKIRGFQHIIQELSAENSELKEQMESLKEEVILMKEEIKLLEEAASDGQGGSAPGGAVDHKELSEAKVIIKELNREVAELESLIEAKIYREDELENRASSLEREIARLRSSSSSTGAGKLSDGPSESLSSHTRSSSTATAHTAADDRCELCEGPHDLDACPVFAGNVLGDGGDIGRKQAGSGKWCADCESTEHDTAECPMAEDVF</sequence>
<feature type="region of interest" description="Disordered" evidence="1">
    <location>
        <begin position="801"/>
        <end position="828"/>
    </location>
</feature>
<evidence type="ECO:0000313" key="4">
    <source>
        <dbReference type="Proteomes" id="UP000092583"/>
    </source>
</evidence>
<gene>
    <name evidence="3" type="ORF">L486_05815</name>
</gene>
<dbReference type="OrthoDB" id="2130750at2759"/>
<dbReference type="Gene3D" id="2.30.30.190">
    <property type="entry name" value="CAP Gly-rich-like domain"/>
    <property type="match status" value="1"/>
</dbReference>
<evidence type="ECO:0000313" key="3">
    <source>
        <dbReference type="EMBL" id="OCF56959.1"/>
    </source>
</evidence>
<dbReference type="Pfam" id="PF01302">
    <property type="entry name" value="CAP_GLY"/>
    <property type="match status" value="1"/>
</dbReference>
<dbReference type="SUPFAM" id="SSF74924">
    <property type="entry name" value="Cap-Gly domain"/>
    <property type="match status" value="1"/>
</dbReference>
<feature type="compositionally biased region" description="Polar residues" evidence="1">
    <location>
        <begin position="108"/>
        <end position="146"/>
    </location>
</feature>
<feature type="compositionally biased region" description="Low complexity" evidence="1">
    <location>
        <begin position="260"/>
        <end position="269"/>
    </location>
</feature>
<feature type="region of interest" description="Disordered" evidence="1">
    <location>
        <begin position="600"/>
        <end position="623"/>
    </location>
</feature>
<dbReference type="PROSITE" id="PS00845">
    <property type="entry name" value="CAP_GLY_1"/>
    <property type="match status" value="1"/>
</dbReference>
<keyword evidence="4" id="KW-1185">Reference proteome</keyword>
<dbReference type="InterPro" id="IPR036859">
    <property type="entry name" value="CAP-Gly_dom_sf"/>
</dbReference>
<feature type="compositionally biased region" description="Polar residues" evidence="1">
    <location>
        <begin position="801"/>
        <end position="814"/>
    </location>
</feature>
<organism evidence="3 4">
    <name type="scientific">Kwoniella mangroviensis CBS 10435</name>
    <dbReference type="NCBI Taxonomy" id="1331196"/>
    <lineage>
        <taxon>Eukaryota</taxon>
        <taxon>Fungi</taxon>
        <taxon>Dikarya</taxon>
        <taxon>Basidiomycota</taxon>
        <taxon>Agaricomycotina</taxon>
        <taxon>Tremellomycetes</taxon>
        <taxon>Tremellales</taxon>
        <taxon>Cryptococcaceae</taxon>
        <taxon>Kwoniella</taxon>
    </lineage>
</organism>
<feature type="compositionally biased region" description="Low complexity" evidence="1">
    <location>
        <begin position="1"/>
        <end position="18"/>
    </location>
</feature>
<evidence type="ECO:0000259" key="2">
    <source>
        <dbReference type="PROSITE" id="PS50245"/>
    </source>
</evidence>
<dbReference type="EMBL" id="KI669464">
    <property type="protein sequence ID" value="OCF56959.1"/>
    <property type="molecule type" value="Genomic_DNA"/>
</dbReference>
<feature type="compositionally biased region" description="Low complexity" evidence="1">
    <location>
        <begin position="959"/>
        <end position="970"/>
    </location>
</feature>
<feature type="region of interest" description="Disordered" evidence="1">
    <location>
        <begin position="260"/>
        <end position="297"/>
    </location>
</feature>
<feature type="domain" description="CAP-Gly" evidence="2">
    <location>
        <begin position="187"/>
        <end position="232"/>
    </location>
</feature>
<proteinExistence type="predicted"/>
<reference evidence="3 4" key="1">
    <citation type="submission" date="2013-07" db="EMBL/GenBank/DDBJ databases">
        <title>The Genome Sequence of Kwoniella mangroviensis CBS10435.</title>
        <authorList>
            <consortium name="The Broad Institute Genome Sequencing Platform"/>
            <person name="Cuomo C."/>
            <person name="Litvintseva A."/>
            <person name="Chen Y."/>
            <person name="Heitman J."/>
            <person name="Sun S."/>
            <person name="Springer D."/>
            <person name="Dromer F."/>
            <person name="Young S.K."/>
            <person name="Zeng Q."/>
            <person name="Gargeya S."/>
            <person name="Fitzgerald M."/>
            <person name="Abouelleil A."/>
            <person name="Alvarado L."/>
            <person name="Berlin A.M."/>
            <person name="Chapman S.B."/>
            <person name="Dewar J."/>
            <person name="Goldberg J."/>
            <person name="Griggs A."/>
            <person name="Gujja S."/>
            <person name="Hansen M."/>
            <person name="Howarth C."/>
            <person name="Imamovic A."/>
            <person name="Larimer J."/>
            <person name="McCowan C."/>
            <person name="Murphy C."/>
            <person name="Pearson M."/>
            <person name="Priest M."/>
            <person name="Roberts A."/>
            <person name="Saif S."/>
            <person name="Shea T."/>
            <person name="Sykes S."/>
            <person name="Wortman J."/>
            <person name="Nusbaum C."/>
            <person name="Birren B."/>
        </authorList>
    </citation>
    <scope>NUCLEOTIDE SEQUENCE [LARGE SCALE GENOMIC DNA]</scope>
    <source>
        <strain evidence="3 4">CBS 10435</strain>
    </source>
</reference>
<accession>A0A1B9IN09</accession>
<evidence type="ECO:0000256" key="1">
    <source>
        <dbReference type="SAM" id="MobiDB-lite"/>
    </source>
</evidence>
<dbReference type="PANTHER" id="PTHR23159">
    <property type="entry name" value="CENTROSOMAL PROTEIN 2"/>
    <property type="match status" value="1"/>
</dbReference>
<feature type="compositionally biased region" description="Low complexity" evidence="1">
    <location>
        <begin position="73"/>
        <end position="89"/>
    </location>
</feature>
<feature type="compositionally biased region" description="Low complexity" evidence="1">
    <location>
        <begin position="279"/>
        <end position="297"/>
    </location>
</feature>
<feature type="region of interest" description="Disordered" evidence="1">
    <location>
        <begin position="657"/>
        <end position="680"/>
    </location>
</feature>
<dbReference type="STRING" id="1331196.A0A1B9IN09"/>
<dbReference type="SMART" id="SM01052">
    <property type="entry name" value="CAP_GLY"/>
    <property type="match status" value="1"/>
</dbReference>
<name>A0A1B9IN09_9TREE</name>
<dbReference type="PANTHER" id="PTHR23159:SF31">
    <property type="entry name" value="CENTROSOME-ASSOCIATED PROTEIN CEP250 ISOFORM X1"/>
    <property type="match status" value="1"/>
</dbReference>
<dbReference type="PROSITE" id="PS50245">
    <property type="entry name" value="CAP_GLY_2"/>
    <property type="match status" value="1"/>
</dbReference>
<feature type="compositionally biased region" description="Basic and acidic residues" evidence="1">
    <location>
        <begin position="657"/>
        <end position="678"/>
    </location>
</feature>
<feature type="region of interest" description="Disordered" evidence="1">
    <location>
        <begin position="938"/>
        <end position="970"/>
    </location>
</feature>
<reference evidence="4" key="2">
    <citation type="submission" date="2013-12" db="EMBL/GenBank/DDBJ databases">
        <title>Evolution of pathogenesis and genome organization in the Tremellales.</title>
        <authorList>
            <person name="Cuomo C."/>
            <person name="Litvintseva A."/>
            <person name="Heitman J."/>
            <person name="Chen Y."/>
            <person name="Sun S."/>
            <person name="Springer D."/>
            <person name="Dromer F."/>
            <person name="Young S."/>
            <person name="Zeng Q."/>
            <person name="Chapman S."/>
            <person name="Gujja S."/>
            <person name="Saif S."/>
            <person name="Birren B."/>
        </authorList>
    </citation>
    <scope>NUCLEOTIDE SEQUENCE [LARGE SCALE GENOMIC DNA]</scope>
    <source>
        <strain evidence="4">CBS 10435</strain>
    </source>
</reference>
<protein>
    <recommendedName>
        <fullName evidence="2">CAP-Gly domain-containing protein</fullName>
    </recommendedName>
</protein>
<feature type="region of interest" description="Disordered" evidence="1">
    <location>
        <begin position="354"/>
        <end position="414"/>
    </location>
</feature>
<dbReference type="InterPro" id="IPR000938">
    <property type="entry name" value="CAP-Gly_domain"/>
</dbReference>
<dbReference type="AlphaFoldDB" id="A0A1B9IN09"/>